<dbReference type="InterPro" id="IPR008523">
    <property type="entry name" value="DUF805"/>
</dbReference>
<reference evidence="2" key="1">
    <citation type="submission" date="2022-11" db="EMBL/GenBank/DDBJ databases">
        <authorList>
            <person name="Kamali M."/>
            <person name="Peak L."/>
            <person name="Go Y.Y."/>
            <person name="Balasuriya U.B.R."/>
            <person name="Carossino M."/>
        </authorList>
    </citation>
    <scope>NUCLEOTIDE SEQUENCE</scope>
    <source>
        <strain evidence="2">4524</strain>
    </source>
</reference>
<dbReference type="GO" id="GO:0005886">
    <property type="term" value="C:plasma membrane"/>
    <property type="evidence" value="ECO:0007669"/>
    <property type="project" value="TreeGrafter"/>
</dbReference>
<feature type="transmembrane region" description="Helical" evidence="1">
    <location>
        <begin position="75"/>
        <end position="92"/>
    </location>
</feature>
<organism evidence="2 3">
    <name type="scientific">Actinobacillus equuli subsp. equuli</name>
    <dbReference type="NCBI Taxonomy" id="202947"/>
    <lineage>
        <taxon>Bacteria</taxon>
        <taxon>Pseudomonadati</taxon>
        <taxon>Pseudomonadota</taxon>
        <taxon>Gammaproteobacteria</taxon>
        <taxon>Pasteurellales</taxon>
        <taxon>Pasteurellaceae</taxon>
        <taxon>Actinobacillus</taxon>
    </lineage>
</organism>
<dbReference type="RefSeq" id="WP_014992044.1">
    <property type="nucleotide sequence ID" value="NZ_CBCRTM010000013.1"/>
</dbReference>
<evidence type="ECO:0000313" key="2">
    <source>
        <dbReference type="EMBL" id="MDE8033948.1"/>
    </source>
</evidence>
<dbReference type="KEGG" id="aeu:ACEE_06970"/>
<comment type="caution">
    <text evidence="2">The sequence shown here is derived from an EMBL/GenBank/DDBJ whole genome shotgun (WGS) entry which is preliminary data.</text>
</comment>
<evidence type="ECO:0000256" key="1">
    <source>
        <dbReference type="SAM" id="Phobius"/>
    </source>
</evidence>
<name>A0A0A7MG99_ACTEU</name>
<protein>
    <submittedName>
        <fullName evidence="2">DUF805 domain-containing protein</fullName>
    </submittedName>
</protein>
<keyword evidence="3" id="KW-1185">Reference proteome</keyword>
<sequence>MIWYKALFSLQGRLNRQGFWIGFAINFIFLFIVANFWLNSTAFSVINLIPLVLAVYSLSAVIIKRLHDRNRSGKAVIMAFVPVVCYGVSLSAQGTMQWLLGMMMPMFIGTMLLLEWGVFKGNPQANQYGEKGLSVKFLAR</sequence>
<proteinExistence type="predicted"/>
<feature type="transmembrane region" description="Helical" evidence="1">
    <location>
        <begin position="44"/>
        <end position="63"/>
    </location>
</feature>
<dbReference type="AlphaFoldDB" id="A0A0A7MG99"/>
<feature type="transmembrane region" description="Helical" evidence="1">
    <location>
        <begin position="20"/>
        <end position="38"/>
    </location>
</feature>
<dbReference type="Pfam" id="PF05656">
    <property type="entry name" value="DUF805"/>
    <property type="match status" value="1"/>
</dbReference>
<dbReference type="GeneID" id="34291349"/>
<gene>
    <name evidence="2" type="ORF">OQ257_02020</name>
</gene>
<keyword evidence="1" id="KW-0472">Membrane</keyword>
<reference evidence="2" key="2">
    <citation type="journal article" date="2023" name="Pathogens">
        <title>Pathological Features and Genomic Characterization of an Actinobacillus equuli subsp. equuli Bearing Unique Virulence-Associated Genes from an Adult Horse with Pleuropneumonia.</title>
        <authorList>
            <person name="Kamali M."/>
            <person name="Carossino M."/>
            <person name="Del Piero F."/>
            <person name="Peak L."/>
            <person name="Mitchell M.S."/>
            <person name="Willette J."/>
            <person name="Baker R."/>
            <person name="Li F."/>
            <person name="Kenez A."/>
            <person name="Balasuriya U.B.R."/>
            <person name="Go Y.Y."/>
        </authorList>
    </citation>
    <scope>NUCLEOTIDE SEQUENCE</scope>
    <source>
        <strain evidence="2">4524</strain>
    </source>
</reference>
<keyword evidence="1" id="KW-0812">Transmembrane</keyword>
<dbReference type="PANTHER" id="PTHR34980">
    <property type="entry name" value="INNER MEMBRANE PROTEIN-RELATED-RELATED"/>
    <property type="match status" value="1"/>
</dbReference>
<dbReference type="PANTHER" id="PTHR34980:SF1">
    <property type="entry name" value="INNER MEMBRANE PROTEIN"/>
    <property type="match status" value="1"/>
</dbReference>
<dbReference type="Proteomes" id="UP001142444">
    <property type="component" value="Unassembled WGS sequence"/>
</dbReference>
<feature type="transmembrane region" description="Helical" evidence="1">
    <location>
        <begin position="98"/>
        <end position="119"/>
    </location>
</feature>
<evidence type="ECO:0000313" key="3">
    <source>
        <dbReference type="Proteomes" id="UP001142444"/>
    </source>
</evidence>
<dbReference type="EMBL" id="JAPHVQ010000001">
    <property type="protein sequence ID" value="MDE8033948.1"/>
    <property type="molecule type" value="Genomic_DNA"/>
</dbReference>
<keyword evidence="1" id="KW-1133">Transmembrane helix</keyword>
<accession>A0A0A7MG99</accession>